<keyword evidence="3" id="KW-1185">Reference proteome</keyword>
<sequence>MSNKNNNNEDRLLPVKNRTEPFWLCERDTILQNARTTSELPNQTDIVIIGSGLTGAMISYHLYNEAEKLGKKINIIMLEADEVCSGATARNGGHCKPIPFIGYRSERSKHGKKVANDLLSFEASALKQYADIVTKEDISCDMNVTRAFDICFKQDDAIEAKKDFEARIKDFPNYVKEQDIRTVDDPKELEMLTGVKGGYYGASYPAGHLWPYKLATSLIRISIGKGLNLQTHTPVLSTRESKFHSGKWEVRTDRGIITCSQIVIASNAYTSGFLPEFKDLIFPVRGTVSSITPSKNFQKGSLPGPLKYTYGFRHGKGEVDYMIPRQGRGRIPGLGNQSIILGGSKGTYLKDLNQWYNNKNDNQQLPGAENYFKNFMKNYFIGWNDGNENGNVDKVWSGILGYSADLLPYVGEIPDKPGMFVCAGFTGHGMPRIPGCSKAISSLVISKLQNGFITANAQKKFEDSLPKPYWLTKERYTSKVNLIKSAMGQGEEDKTKGALENSDEAVLAARAVRAKL</sequence>
<proteinExistence type="predicted"/>
<dbReference type="PANTHER" id="PTHR13847:SF279">
    <property type="entry name" value="FAD DEPENDENT OXIDOREDUCTASE DOMAIN-CONTAINING PROTEIN-RELATED"/>
    <property type="match status" value="1"/>
</dbReference>
<dbReference type="InterPro" id="IPR036188">
    <property type="entry name" value="FAD/NAD-bd_sf"/>
</dbReference>
<organism evidence="2 3">
    <name type="scientific">Kwoniella dendrophila CBS 6074</name>
    <dbReference type="NCBI Taxonomy" id="1295534"/>
    <lineage>
        <taxon>Eukaryota</taxon>
        <taxon>Fungi</taxon>
        <taxon>Dikarya</taxon>
        <taxon>Basidiomycota</taxon>
        <taxon>Agaricomycotina</taxon>
        <taxon>Tremellomycetes</taxon>
        <taxon>Tremellales</taxon>
        <taxon>Cryptococcaceae</taxon>
        <taxon>Kwoniella</taxon>
    </lineage>
</organism>
<name>A0AAX4JPP5_9TREE</name>
<dbReference type="SUPFAM" id="SSF51905">
    <property type="entry name" value="FAD/NAD(P)-binding domain"/>
    <property type="match status" value="1"/>
</dbReference>
<dbReference type="Proteomes" id="UP001355207">
    <property type="component" value="Chromosome 2"/>
</dbReference>
<dbReference type="PANTHER" id="PTHR13847">
    <property type="entry name" value="SARCOSINE DEHYDROGENASE-RELATED"/>
    <property type="match status" value="1"/>
</dbReference>
<dbReference type="Gene3D" id="3.30.9.10">
    <property type="entry name" value="D-Amino Acid Oxidase, subunit A, domain 2"/>
    <property type="match status" value="1"/>
</dbReference>
<accession>A0AAX4JPP5</accession>
<evidence type="ECO:0000313" key="3">
    <source>
        <dbReference type="Proteomes" id="UP001355207"/>
    </source>
</evidence>
<dbReference type="InterPro" id="IPR006076">
    <property type="entry name" value="FAD-dep_OxRdtase"/>
</dbReference>
<dbReference type="EMBL" id="CP144099">
    <property type="protein sequence ID" value="WWC87051.1"/>
    <property type="molecule type" value="Genomic_DNA"/>
</dbReference>
<dbReference type="Pfam" id="PF01266">
    <property type="entry name" value="DAO"/>
    <property type="match status" value="1"/>
</dbReference>
<feature type="domain" description="FAD dependent oxidoreductase" evidence="1">
    <location>
        <begin position="45"/>
        <end position="442"/>
    </location>
</feature>
<evidence type="ECO:0000313" key="2">
    <source>
        <dbReference type="EMBL" id="WWC87051.1"/>
    </source>
</evidence>
<dbReference type="GO" id="GO:0005737">
    <property type="term" value="C:cytoplasm"/>
    <property type="evidence" value="ECO:0007669"/>
    <property type="project" value="TreeGrafter"/>
</dbReference>
<dbReference type="Gene3D" id="3.50.50.60">
    <property type="entry name" value="FAD/NAD(P)-binding domain"/>
    <property type="match status" value="1"/>
</dbReference>
<evidence type="ECO:0000259" key="1">
    <source>
        <dbReference type="Pfam" id="PF01266"/>
    </source>
</evidence>
<gene>
    <name evidence="2" type="ORF">L201_001936</name>
</gene>
<protein>
    <recommendedName>
        <fullName evidence="1">FAD dependent oxidoreductase domain-containing protein</fullName>
    </recommendedName>
</protein>
<dbReference type="AlphaFoldDB" id="A0AAX4JPP5"/>
<reference evidence="2 3" key="1">
    <citation type="submission" date="2024-01" db="EMBL/GenBank/DDBJ databases">
        <title>Comparative genomics of Cryptococcus and Kwoniella reveals pathogenesis evolution and contrasting modes of karyotype evolution via chromosome fusion or intercentromeric recombination.</title>
        <authorList>
            <person name="Coelho M.A."/>
            <person name="David-Palma M."/>
            <person name="Shea T."/>
            <person name="Bowers K."/>
            <person name="McGinley-Smith S."/>
            <person name="Mohammad A.W."/>
            <person name="Gnirke A."/>
            <person name="Yurkov A.M."/>
            <person name="Nowrousian M."/>
            <person name="Sun S."/>
            <person name="Cuomo C.A."/>
            <person name="Heitman J."/>
        </authorList>
    </citation>
    <scope>NUCLEOTIDE SEQUENCE [LARGE SCALE GENOMIC DNA]</scope>
    <source>
        <strain evidence="2 3">CBS 6074</strain>
    </source>
</reference>
<dbReference type="GeneID" id="91092608"/>
<dbReference type="RefSeq" id="XP_066073814.1">
    <property type="nucleotide sequence ID" value="XM_066217717.1"/>
</dbReference>